<dbReference type="InterPro" id="IPR016032">
    <property type="entry name" value="Sig_transdc_resp-reg_C-effctor"/>
</dbReference>
<evidence type="ECO:0000256" key="3">
    <source>
        <dbReference type="ARBA" id="ARBA00023015"/>
    </source>
</evidence>
<dbReference type="InterPro" id="IPR000792">
    <property type="entry name" value="Tscrpt_reg_LuxR_C"/>
</dbReference>
<dbReference type="SUPFAM" id="SSF46894">
    <property type="entry name" value="C-terminal effector domain of the bipartite response regulators"/>
    <property type="match status" value="1"/>
</dbReference>
<dbReference type="OrthoDB" id="9802186at2"/>
<dbReference type="OMA" id="HVHRQHV"/>
<dbReference type="GO" id="GO:0003677">
    <property type="term" value="F:DNA binding"/>
    <property type="evidence" value="ECO:0007669"/>
    <property type="project" value="UniProtKB-KW"/>
</dbReference>
<dbReference type="Gene3D" id="3.40.50.2300">
    <property type="match status" value="1"/>
</dbReference>
<keyword evidence="2" id="KW-0902">Two-component regulatory system</keyword>
<evidence type="ECO:0000256" key="4">
    <source>
        <dbReference type="ARBA" id="ARBA00023125"/>
    </source>
</evidence>
<feature type="domain" description="HTH luxR-type" evidence="7">
    <location>
        <begin position="143"/>
        <end position="208"/>
    </location>
</feature>
<dbReference type="SMART" id="SM00448">
    <property type="entry name" value="REC"/>
    <property type="match status" value="1"/>
</dbReference>
<dbReference type="CDD" id="cd17537">
    <property type="entry name" value="REC_FixJ"/>
    <property type="match status" value="1"/>
</dbReference>
<dbReference type="PANTHER" id="PTHR44688:SF16">
    <property type="entry name" value="DNA-BINDING TRANSCRIPTIONAL ACTIVATOR DEVR_DOSR"/>
    <property type="match status" value="1"/>
</dbReference>
<evidence type="ECO:0000256" key="1">
    <source>
        <dbReference type="ARBA" id="ARBA00022553"/>
    </source>
</evidence>
<dbReference type="Pfam" id="PF00072">
    <property type="entry name" value="Response_reg"/>
    <property type="match status" value="1"/>
</dbReference>
<evidence type="ECO:0000256" key="2">
    <source>
        <dbReference type="ARBA" id="ARBA00023012"/>
    </source>
</evidence>
<evidence type="ECO:0000256" key="6">
    <source>
        <dbReference type="PROSITE-ProRule" id="PRU00169"/>
    </source>
</evidence>
<dbReference type="InterPro" id="IPR011006">
    <property type="entry name" value="CheY-like_superfamily"/>
</dbReference>
<dbReference type="SMART" id="SM00421">
    <property type="entry name" value="HTH_LUXR"/>
    <property type="match status" value="1"/>
</dbReference>
<keyword evidence="1 6" id="KW-0597">Phosphoprotein</keyword>
<dbReference type="SUPFAM" id="SSF52172">
    <property type="entry name" value="CheY-like"/>
    <property type="match status" value="1"/>
</dbReference>
<dbReference type="PROSITE" id="PS50110">
    <property type="entry name" value="RESPONSE_REGULATORY"/>
    <property type="match status" value="1"/>
</dbReference>
<reference evidence="10 12" key="4">
    <citation type="submission" date="2021-10" db="EMBL/GenBank/DDBJ databases">
        <title>Whole-genome sequencing analysis of Laribacter hongkongensis: virulence gene profiles, carbohydrate-active enzyme prediction, and antimicrobial resistance characterization.</title>
        <authorList>
            <person name="Yuan P."/>
            <person name="Zhan Y."/>
            <person name="Chen D."/>
        </authorList>
    </citation>
    <scope>NUCLEOTIDE SEQUENCE [LARGE SCALE GENOMIC DNA]</scope>
    <source>
        <strain evidence="10 12">W67</strain>
    </source>
</reference>
<sequence length="225" mass="24834">MTTTLQTECLPVAHIVDDDEPFRQSLTFLLESSGWSTVEYDSAAAFLAADPPYPGAGCLILDIRMPRMNGLELYQELVRRGSTFPVLFMTGHGDVELAVEAMKAGATDFLQKPFREQQLLTALESAHRHGQMRQRLRDSRQQAQDRLDRLTPREYEIACLAAAGHPNKRIAAQLGISEKTVHSHRLNLMDKTGAGNLADLVRLVMSAAPEALSRQAEAGQPLQLG</sequence>
<evidence type="ECO:0000313" key="12">
    <source>
        <dbReference type="Proteomes" id="UP001200247"/>
    </source>
</evidence>
<dbReference type="Proteomes" id="UP001200247">
    <property type="component" value="Unassembled WGS sequence"/>
</dbReference>
<evidence type="ECO:0000259" key="7">
    <source>
        <dbReference type="PROSITE" id="PS50043"/>
    </source>
</evidence>
<gene>
    <name evidence="10" type="ORF">LH440_06525</name>
    <name evidence="9" type="ORF">LHGZ1_0206</name>
</gene>
<reference evidence="11" key="2">
    <citation type="submission" date="2017-06" db="EMBL/GenBank/DDBJ databases">
        <title>Whole genome sequence of Laribacter hongkongensis LHGZ1.</title>
        <authorList>
            <person name="Chen D."/>
            <person name="Wu H."/>
            <person name="Chen J."/>
        </authorList>
    </citation>
    <scope>NUCLEOTIDE SEQUENCE [LARGE SCALE GENOMIC DNA]</scope>
    <source>
        <strain evidence="11">LHGZ1</strain>
    </source>
</reference>
<dbReference type="PANTHER" id="PTHR44688">
    <property type="entry name" value="DNA-BINDING TRANSCRIPTIONAL ACTIVATOR DEVR_DOSR"/>
    <property type="match status" value="1"/>
</dbReference>
<dbReference type="Proteomes" id="UP000197424">
    <property type="component" value="Chromosome"/>
</dbReference>
<evidence type="ECO:0000313" key="11">
    <source>
        <dbReference type="Proteomes" id="UP000197424"/>
    </source>
</evidence>
<dbReference type="FunFam" id="3.40.50.2300:FF:000018">
    <property type="entry name" value="DNA-binding transcriptional regulator NtrC"/>
    <property type="match status" value="1"/>
</dbReference>
<dbReference type="PROSITE" id="PS50043">
    <property type="entry name" value="HTH_LUXR_2"/>
    <property type="match status" value="1"/>
</dbReference>
<organism evidence="9 11">
    <name type="scientific">Laribacter hongkongensis</name>
    <dbReference type="NCBI Taxonomy" id="168471"/>
    <lineage>
        <taxon>Bacteria</taxon>
        <taxon>Pseudomonadati</taxon>
        <taxon>Pseudomonadota</taxon>
        <taxon>Betaproteobacteria</taxon>
        <taxon>Neisseriales</taxon>
        <taxon>Aquaspirillaceae</taxon>
        <taxon>Laribacter</taxon>
    </lineage>
</organism>
<name>A0A248LE95_9NEIS</name>
<dbReference type="PROSITE" id="PS00622">
    <property type="entry name" value="HTH_LUXR_1"/>
    <property type="match status" value="1"/>
</dbReference>
<dbReference type="CDD" id="cd06170">
    <property type="entry name" value="LuxR_C_like"/>
    <property type="match status" value="1"/>
</dbReference>
<accession>A0A248LE95</accession>
<dbReference type="Gene3D" id="1.10.10.10">
    <property type="entry name" value="Winged helix-like DNA-binding domain superfamily/Winged helix DNA-binding domain"/>
    <property type="match status" value="1"/>
</dbReference>
<dbReference type="AlphaFoldDB" id="A0A248LE95"/>
<dbReference type="GO" id="GO:0006355">
    <property type="term" value="P:regulation of DNA-templated transcription"/>
    <property type="evidence" value="ECO:0007669"/>
    <property type="project" value="InterPro"/>
</dbReference>
<evidence type="ECO:0000259" key="8">
    <source>
        <dbReference type="PROSITE" id="PS50110"/>
    </source>
</evidence>
<reference evidence="9" key="3">
    <citation type="submission" date="2017-06" db="EMBL/GenBank/DDBJ databases">
        <authorList>
            <person name="Kim H.J."/>
            <person name="Triplett B.A."/>
        </authorList>
    </citation>
    <scope>NUCLEOTIDE SEQUENCE</scope>
    <source>
        <strain evidence="9">HLGZ1</strain>
    </source>
</reference>
<feature type="modified residue" description="4-aspartylphosphate" evidence="6">
    <location>
        <position position="62"/>
    </location>
</feature>
<dbReference type="RefSeq" id="WP_012695695.1">
    <property type="nucleotide sequence ID" value="NZ_CP022115.1"/>
</dbReference>
<dbReference type="EMBL" id="JAJAXM010000008">
    <property type="protein sequence ID" value="MCG9025562.1"/>
    <property type="molecule type" value="Genomic_DNA"/>
</dbReference>
<dbReference type="InterPro" id="IPR001789">
    <property type="entry name" value="Sig_transdc_resp-reg_receiver"/>
</dbReference>
<reference evidence="9" key="1">
    <citation type="journal article" date="2017" name="J. Antimicrob. Chemother.">
        <title>Emergence and genomic analysis of MDR Laribacter hongkongensis strain HLGZ1 from Guangzhou, China.</title>
        <authorList>
            <person name="Wu H.K."/>
            <person name="Chen J.H."/>
            <person name="Yang L."/>
            <person name="Li A.R."/>
            <person name="Su D.H."/>
            <person name="Lin Y.P."/>
            <person name="Chen D.Q."/>
        </authorList>
    </citation>
    <scope>NUCLEOTIDE SEQUENCE</scope>
    <source>
        <strain evidence="9">HLGZ1</strain>
    </source>
</reference>
<dbReference type="Pfam" id="PF00196">
    <property type="entry name" value="GerE"/>
    <property type="match status" value="1"/>
</dbReference>
<dbReference type="PRINTS" id="PR00038">
    <property type="entry name" value="HTHLUXR"/>
</dbReference>
<keyword evidence="5" id="KW-0804">Transcription</keyword>
<dbReference type="GeneID" id="75109530"/>
<dbReference type="GO" id="GO:0000160">
    <property type="term" value="P:phosphorelay signal transduction system"/>
    <property type="evidence" value="ECO:0007669"/>
    <property type="project" value="UniProtKB-KW"/>
</dbReference>
<evidence type="ECO:0000313" key="9">
    <source>
        <dbReference type="EMBL" id="ASJ23037.1"/>
    </source>
</evidence>
<proteinExistence type="predicted"/>
<evidence type="ECO:0000256" key="5">
    <source>
        <dbReference type="ARBA" id="ARBA00023163"/>
    </source>
</evidence>
<keyword evidence="4" id="KW-0238">DNA-binding</keyword>
<dbReference type="InterPro" id="IPR036388">
    <property type="entry name" value="WH-like_DNA-bd_sf"/>
</dbReference>
<evidence type="ECO:0000313" key="10">
    <source>
        <dbReference type="EMBL" id="MCG9025562.1"/>
    </source>
</evidence>
<feature type="domain" description="Response regulatory" evidence="8">
    <location>
        <begin position="12"/>
        <end position="127"/>
    </location>
</feature>
<protein>
    <submittedName>
        <fullName evidence="10">Response regulator</fullName>
    </submittedName>
    <submittedName>
        <fullName evidence="9">Transcriptional regulator fixJ</fullName>
    </submittedName>
</protein>
<dbReference type="EMBL" id="CP022115">
    <property type="protein sequence ID" value="ASJ23037.1"/>
    <property type="molecule type" value="Genomic_DNA"/>
</dbReference>
<keyword evidence="3" id="KW-0805">Transcription regulation</keyword>